<evidence type="ECO:0000256" key="1">
    <source>
        <dbReference type="SAM" id="SignalP"/>
    </source>
</evidence>
<accession>A0ABN9JHA9</accession>
<keyword evidence="1" id="KW-0732">Signal</keyword>
<organism evidence="3 4">
    <name type="scientific">Ralstonia flaminis</name>
    <dbReference type="NCBI Taxonomy" id="3058597"/>
    <lineage>
        <taxon>Bacteria</taxon>
        <taxon>Pseudomonadati</taxon>
        <taxon>Pseudomonadota</taxon>
        <taxon>Betaproteobacteria</taxon>
        <taxon>Burkholderiales</taxon>
        <taxon>Burkholderiaceae</taxon>
        <taxon>Ralstonia</taxon>
    </lineage>
</organism>
<evidence type="ECO:0000313" key="3">
    <source>
        <dbReference type="EMBL" id="CAJ0811648.1"/>
    </source>
</evidence>
<dbReference type="Pfam" id="PF09832">
    <property type="entry name" value="DUF2059"/>
    <property type="match status" value="1"/>
</dbReference>
<dbReference type="Proteomes" id="UP001189757">
    <property type="component" value="Unassembled WGS sequence"/>
</dbReference>
<protein>
    <recommendedName>
        <fullName evidence="2">DUF2059 domain-containing protein</fullName>
    </recommendedName>
</protein>
<dbReference type="InterPro" id="IPR018637">
    <property type="entry name" value="DUF2059"/>
</dbReference>
<reference evidence="3 4" key="1">
    <citation type="submission" date="2023-07" db="EMBL/GenBank/DDBJ databases">
        <authorList>
            <person name="Peeters C."/>
        </authorList>
    </citation>
    <scope>NUCLEOTIDE SEQUENCE [LARGE SCALE GENOMIC DNA]</scope>
    <source>
        <strain evidence="3 4">LMG 18101</strain>
    </source>
</reference>
<name>A0ABN9JHA9_9RALS</name>
<evidence type="ECO:0000313" key="4">
    <source>
        <dbReference type="Proteomes" id="UP001189757"/>
    </source>
</evidence>
<gene>
    <name evidence="3" type="ORF">LMG18101_01308</name>
</gene>
<comment type="caution">
    <text evidence="3">The sequence shown here is derived from an EMBL/GenBank/DDBJ whole genome shotgun (WGS) entry which is preliminary data.</text>
</comment>
<evidence type="ECO:0000259" key="2">
    <source>
        <dbReference type="Pfam" id="PF09832"/>
    </source>
</evidence>
<keyword evidence="4" id="KW-1185">Reference proteome</keyword>
<dbReference type="EMBL" id="CATZLL010000003">
    <property type="protein sequence ID" value="CAJ0811648.1"/>
    <property type="molecule type" value="Genomic_DNA"/>
</dbReference>
<feature type="signal peptide" evidence="1">
    <location>
        <begin position="1"/>
        <end position="25"/>
    </location>
</feature>
<feature type="chain" id="PRO_5046964806" description="DUF2059 domain-containing protein" evidence="1">
    <location>
        <begin position="26"/>
        <end position="187"/>
    </location>
</feature>
<dbReference type="RefSeq" id="WP_199028560.1">
    <property type="nucleotide sequence ID" value="NZ_CATZLL010000003.1"/>
</dbReference>
<proteinExistence type="predicted"/>
<sequence>MHKSLKLKHLIVVAGFAPLFAFAQAGGDADKTAAIKELLTTMNVDAAIKGQGEVLENGAKQEAPLVLEQSLVENKSLNDKQKQAAVDKLKKNGAVQRMTDGAGKAFETDAFRKDALQAHYDSLGKYYSTQEIKDLTTFLKTPSGQKFMANQGKAMQEVWGNVMQKYGPQVGKAMRDMADKEVAAAAK</sequence>
<feature type="domain" description="DUF2059" evidence="2">
    <location>
        <begin position="117"/>
        <end position="170"/>
    </location>
</feature>